<dbReference type="InterPro" id="IPR029069">
    <property type="entry name" value="HotDog_dom_sf"/>
</dbReference>
<reference evidence="2 3" key="1">
    <citation type="submission" date="2019-03" db="EMBL/GenBank/DDBJ databases">
        <title>Genomic Encyclopedia of Type Strains, Phase IV (KMG-IV): sequencing the most valuable type-strain genomes for metagenomic binning, comparative biology and taxonomic classification.</title>
        <authorList>
            <person name="Goeker M."/>
        </authorList>
    </citation>
    <scope>NUCLEOTIDE SEQUENCE [LARGE SCALE GENOMIC DNA]</scope>
    <source>
        <strain evidence="2 3">DSM 25903</strain>
    </source>
</reference>
<dbReference type="Pfam" id="PF01575">
    <property type="entry name" value="MaoC_dehydratas"/>
    <property type="match status" value="1"/>
</dbReference>
<dbReference type="Gene3D" id="3.10.129.10">
    <property type="entry name" value="Hotdog Thioesterase"/>
    <property type="match status" value="1"/>
</dbReference>
<dbReference type="SUPFAM" id="SSF54637">
    <property type="entry name" value="Thioesterase/thiol ester dehydrase-isomerase"/>
    <property type="match status" value="1"/>
</dbReference>
<dbReference type="AlphaFoldDB" id="A0A4R7BV87"/>
<proteinExistence type="predicted"/>
<dbReference type="OrthoDB" id="9800237at2"/>
<protein>
    <submittedName>
        <fullName evidence="2">MaoC dehydratase-like protein</fullName>
    </submittedName>
</protein>
<accession>A0A4R7BV87</accession>
<evidence type="ECO:0000313" key="2">
    <source>
        <dbReference type="EMBL" id="TDR89323.1"/>
    </source>
</evidence>
<evidence type="ECO:0000313" key="3">
    <source>
        <dbReference type="Proteomes" id="UP000295122"/>
    </source>
</evidence>
<keyword evidence="3" id="KW-1185">Reference proteome</keyword>
<evidence type="ECO:0000259" key="1">
    <source>
        <dbReference type="Pfam" id="PF01575"/>
    </source>
</evidence>
<dbReference type="Proteomes" id="UP000295122">
    <property type="component" value="Unassembled WGS sequence"/>
</dbReference>
<gene>
    <name evidence="2" type="ORF">EV668_3813</name>
</gene>
<feature type="domain" description="MaoC-like" evidence="1">
    <location>
        <begin position="22"/>
        <end position="56"/>
    </location>
</feature>
<sequence>MFLELRNLDFEDLTIGLAETLSKRIESSDVVGFAEVTGDRNPIHLSEHFAAKTPVNRRATLTP</sequence>
<comment type="caution">
    <text evidence="2">The sequence shown here is derived from an EMBL/GenBank/DDBJ whole genome shotgun (WGS) entry which is preliminary data.</text>
</comment>
<organism evidence="2 3">
    <name type="scientific">Enterovirga rhinocerotis</name>
    <dbReference type="NCBI Taxonomy" id="1339210"/>
    <lineage>
        <taxon>Bacteria</taxon>
        <taxon>Pseudomonadati</taxon>
        <taxon>Pseudomonadota</taxon>
        <taxon>Alphaproteobacteria</taxon>
        <taxon>Hyphomicrobiales</taxon>
        <taxon>Methylobacteriaceae</taxon>
        <taxon>Enterovirga</taxon>
    </lineage>
</organism>
<dbReference type="InterPro" id="IPR002539">
    <property type="entry name" value="MaoC-like_dom"/>
</dbReference>
<dbReference type="EMBL" id="SNZR01000014">
    <property type="protein sequence ID" value="TDR89323.1"/>
    <property type="molecule type" value="Genomic_DNA"/>
</dbReference>
<name>A0A4R7BV87_9HYPH</name>